<accession>G2MWR1</accession>
<dbReference type="Pfam" id="PF13545">
    <property type="entry name" value="HTH_Crp_2"/>
    <property type="match status" value="1"/>
</dbReference>
<dbReference type="eggNOG" id="COG0664">
    <property type="taxonomic scope" value="Bacteria"/>
</dbReference>
<dbReference type="InterPro" id="IPR050397">
    <property type="entry name" value="Env_Response_Regulators"/>
</dbReference>
<dbReference type="SUPFAM" id="SSF51206">
    <property type="entry name" value="cAMP-binding domain-like"/>
    <property type="match status" value="1"/>
</dbReference>
<dbReference type="STRING" id="697303.Thewi_1780"/>
<dbReference type="AlphaFoldDB" id="G2MWR1"/>
<dbReference type="GO" id="GO:0003677">
    <property type="term" value="F:DNA binding"/>
    <property type="evidence" value="ECO:0007669"/>
    <property type="project" value="UniProtKB-KW"/>
</dbReference>
<evidence type="ECO:0000256" key="3">
    <source>
        <dbReference type="ARBA" id="ARBA00023163"/>
    </source>
</evidence>
<dbReference type="Gene3D" id="1.10.10.10">
    <property type="entry name" value="Winged helix-like DNA-binding domain superfamily/Winged helix DNA-binding domain"/>
    <property type="match status" value="1"/>
</dbReference>
<evidence type="ECO:0000313" key="6">
    <source>
        <dbReference type="EMBL" id="AEM79173.1"/>
    </source>
</evidence>
<dbReference type="RefSeq" id="WP_014063151.1">
    <property type="nucleotide sequence ID" value="NC_015958.1"/>
</dbReference>
<dbReference type="PROSITE" id="PS50042">
    <property type="entry name" value="CNMP_BINDING_3"/>
    <property type="match status" value="1"/>
</dbReference>
<gene>
    <name evidence="6" type="ORF">Thewi_1780</name>
</gene>
<dbReference type="InterPro" id="IPR036388">
    <property type="entry name" value="WH-like_DNA-bd_sf"/>
</dbReference>
<reference evidence="6 7" key="1">
    <citation type="submission" date="2011-08" db="EMBL/GenBank/DDBJ databases">
        <title>Complete sequence of Thermoanaerobacter wiegelii Rt8.B1.</title>
        <authorList>
            <consortium name="US DOE Joint Genome Institute"/>
            <person name="Lucas S."/>
            <person name="Han J."/>
            <person name="Lapidus A."/>
            <person name="Cheng J.-F."/>
            <person name="Goodwin L."/>
            <person name="Pitluck S."/>
            <person name="Peters L."/>
            <person name="Mikhailova N."/>
            <person name="Zeytun A."/>
            <person name="Daligault H."/>
            <person name="Detter J.C."/>
            <person name="Han C."/>
            <person name="Tapia R."/>
            <person name="Land M."/>
            <person name="Hauser L."/>
            <person name="Kyrpides N."/>
            <person name="Ivanova N."/>
            <person name="Pagani I."/>
            <person name="Hemme C."/>
            <person name="Woyke T."/>
        </authorList>
    </citation>
    <scope>NUCLEOTIDE SEQUENCE [LARGE SCALE GENOMIC DNA]</scope>
    <source>
        <strain evidence="6 7">Rt8.B1</strain>
    </source>
</reference>
<dbReference type="Pfam" id="PF00027">
    <property type="entry name" value="cNMP_binding"/>
    <property type="match status" value="1"/>
</dbReference>
<dbReference type="InterPro" id="IPR012318">
    <property type="entry name" value="HTH_CRP"/>
</dbReference>
<dbReference type="PANTHER" id="PTHR24567:SF74">
    <property type="entry name" value="HTH-TYPE TRANSCRIPTIONAL REGULATOR ARCR"/>
    <property type="match status" value="1"/>
</dbReference>
<feature type="domain" description="Cyclic nucleotide-binding" evidence="4">
    <location>
        <begin position="22"/>
        <end position="139"/>
    </location>
</feature>
<dbReference type="CDD" id="cd00038">
    <property type="entry name" value="CAP_ED"/>
    <property type="match status" value="1"/>
</dbReference>
<keyword evidence="7" id="KW-1185">Reference proteome</keyword>
<dbReference type="GO" id="GO:0003700">
    <property type="term" value="F:DNA-binding transcription factor activity"/>
    <property type="evidence" value="ECO:0007669"/>
    <property type="project" value="TreeGrafter"/>
</dbReference>
<dbReference type="InterPro" id="IPR018490">
    <property type="entry name" value="cNMP-bd_dom_sf"/>
</dbReference>
<protein>
    <submittedName>
        <fullName evidence="6">Transcriptional regulator, Crp/Fnr family</fullName>
    </submittedName>
</protein>
<dbReference type="GO" id="GO:0005829">
    <property type="term" value="C:cytosol"/>
    <property type="evidence" value="ECO:0007669"/>
    <property type="project" value="TreeGrafter"/>
</dbReference>
<dbReference type="KEGG" id="twi:Thewi_1780"/>
<feature type="domain" description="HTH crp-type" evidence="5">
    <location>
        <begin position="153"/>
        <end position="220"/>
    </location>
</feature>
<keyword evidence="1" id="KW-0805">Transcription regulation</keyword>
<dbReference type="SMART" id="SM00419">
    <property type="entry name" value="HTH_CRP"/>
    <property type="match status" value="1"/>
</dbReference>
<name>G2MWR1_9THEO</name>
<evidence type="ECO:0000259" key="5">
    <source>
        <dbReference type="PROSITE" id="PS51063"/>
    </source>
</evidence>
<dbReference type="PRINTS" id="PR00034">
    <property type="entry name" value="HTHCRP"/>
</dbReference>
<dbReference type="InterPro" id="IPR014710">
    <property type="entry name" value="RmlC-like_jellyroll"/>
</dbReference>
<organism evidence="6 7">
    <name type="scientific">Thermoanaerobacter wiegelii Rt8.B1</name>
    <dbReference type="NCBI Taxonomy" id="697303"/>
    <lineage>
        <taxon>Bacteria</taxon>
        <taxon>Bacillati</taxon>
        <taxon>Bacillota</taxon>
        <taxon>Clostridia</taxon>
        <taxon>Thermoanaerobacterales</taxon>
        <taxon>Thermoanaerobacteraceae</taxon>
        <taxon>Thermoanaerobacter</taxon>
    </lineage>
</organism>
<evidence type="ECO:0000256" key="1">
    <source>
        <dbReference type="ARBA" id="ARBA00023015"/>
    </source>
</evidence>
<dbReference type="InterPro" id="IPR000595">
    <property type="entry name" value="cNMP-bd_dom"/>
</dbReference>
<dbReference type="HOGENOM" id="CLU_075053_7_1_9"/>
<sequence length="228" mass="26251">MIDDGLIHEIRNKFPFIKNLKDKNKLDNFMKIIKIIKLENEEKLLEEGDYCTDIVFVINGVVRVYKLSPEGKEITLYRLYDGETCVLNVASIMSNTPYPATAEAEQEVLVGLIPVSFYNDLFFTEPSFQQFIFNTVSTRFQEVILLIDEIVFKNVNLRLAKFILKKSAENGQKGSLEITHEKIAGELGTAREVISRILKDFEKENIVTLLRGKIIIKNEEKLKRIAEM</sequence>
<dbReference type="Gene3D" id="2.60.120.10">
    <property type="entry name" value="Jelly Rolls"/>
    <property type="match status" value="1"/>
</dbReference>
<evidence type="ECO:0000259" key="4">
    <source>
        <dbReference type="PROSITE" id="PS50042"/>
    </source>
</evidence>
<dbReference type="SUPFAM" id="SSF46785">
    <property type="entry name" value="Winged helix' DNA-binding domain"/>
    <property type="match status" value="1"/>
</dbReference>
<evidence type="ECO:0000313" key="7">
    <source>
        <dbReference type="Proteomes" id="UP000008276"/>
    </source>
</evidence>
<proteinExistence type="predicted"/>
<dbReference type="PANTHER" id="PTHR24567">
    <property type="entry name" value="CRP FAMILY TRANSCRIPTIONAL REGULATORY PROTEIN"/>
    <property type="match status" value="1"/>
</dbReference>
<dbReference type="EMBL" id="CP002991">
    <property type="protein sequence ID" value="AEM79173.1"/>
    <property type="molecule type" value="Genomic_DNA"/>
</dbReference>
<dbReference type="Proteomes" id="UP000008276">
    <property type="component" value="Chromosome"/>
</dbReference>
<dbReference type="PROSITE" id="PS51063">
    <property type="entry name" value="HTH_CRP_2"/>
    <property type="match status" value="1"/>
</dbReference>
<keyword evidence="2" id="KW-0238">DNA-binding</keyword>
<keyword evidence="3" id="KW-0804">Transcription</keyword>
<dbReference type="InterPro" id="IPR036390">
    <property type="entry name" value="WH_DNA-bd_sf"/>
</dbReference>
<evidence type="ECO:0000256" key="2">
    <source>
        <dbReference type="ARBA" id="ARBA00023125"/>
    </source>
</evidence>